<dbReference type="EMBL" id="JAVDSB010000028">
    <property type="protein sequence ID" value="MDR6555373.1"/>
    <property type="molecule type" value="Genomic_DNA"/>
</dbReference>
<feature type="transmembrane region" description="Helical" evidence="6">
    <location>
        <begin position="77"/>
        <end position="98"/>
    </location>
</feature>
<evidence type="ECO:0000256" key="6">
    <source>
        <dbReference type="SAM" id="Phobius"/>
    </source>
</evidence>
<dbReference type="PANTHER" id="PTHR21716">
    <property type="entry name" value="TRANSMEMBRANE PROTEIN"/>
    <property type="match status" value="1"/>
</dbReference>
<gene>
    <name evidence="7" type="ORF">J2736_006635</name>
</gene>
<evidence type="ECO:0000256" key="5">
    <source>
        <dbReference type="ARBA" id="ARBA00023136"/>
    </source>
</evidence>
<dbReference type="InterPro" id="IPR002549">
    <property type="entry name" value="AI-2E-like"/>
</dbReference>
<proteinExistence type="inferred from homology"/>
<dbReference type="PANTHER" id="PTHR21716:SF62">
    <property type="entry name" value="TRANSPORT PROTEIN YDBI-RELATED"/>
    <property type="match status" value="1"/>
</dbReference>
<feature type="transmembrane region" description="Helical" evidence="6">
    <location>
        <begin position="45"/>
        <end position="65"/>
    </location>
</feature>
<feature type="transmembrane region" description="Helical" evidence="6">
    <location>
        <begin position="214"/>
        <end position="231"/>
    </location>
</feature>
<feature type="transmembrane region" description="Helical" evidence="6">
    <location>
        <begin position="148"/>
        <end position="171"/>
    </location>
</feature>
<feature type="transmembrane region" description="Helical" evidence="6">
    <location>
        <begin position="21"/>
        <end position="39"/>
    </location>
</feature>
<comment type="subcellular location">
    <subcellularLocation>
        <location evidence="1">Membrane</location>
        <topology evidence="1">Multi-pass membrane protein</topology>
    </subcellularLocation>
</comment>
<evidence type="ECO:0000313" key="8">
    <source>
        <dbReference type="Proteomes" id="UP001267290"/>
    </source>
</evidence>
<keyword evidence="4 6" id="KW-1133">Transmembrane helix</keyword>
<accession>A0ABU1P6I3</accession>
<sequence>MFIGMETFIIMAYIKNFFMNGTVRRFSILILIGLILFVIRDMLNLVLLTFLMAFLMNSILNLVTLKLSRYIPINSKVILIFLYLVMLTVIVVSIVNYMPKVFEQILQLKEVLVRMTNSPVPDDEVSRFMYKTLKDLNLQNYMKHGIEYILRISNWGTTFILATILSFFFSLEKKRIVAFTSRLSESKIAWFYVELKYFGNKFILSFGKVIEAQLLIALFNTIFTVIGLWVLGFPYLFALAIMIMLLSLIPVAGFLISLLPLTIIGYNIGGYWMVIYVIAMIMVLHFLEGYFLNPKLMSSKMNLPMFYTFIVLIFSEHYLGTWGLIVGIPIFIFLLDIIDVDTGKDVSRS</sequence>
<keyword evidence="8" id="KW-1185">Reference proteome</keyword>
<evidence type="ECO:0000313" key="7">
    <source>
        <dbReference type="EMBL" id="MDR6555373.1"/>
    </source>
</evidence>
<dbReference type="Proteomes" id="UP001267290">
    <property type="component" value="Unassembled WGS sequence"/>
</dbReference>
<comment type="caution">
    <text evidence="7">The sequence shown here is derived from an EMBL/GenBank/DDBJ whole genome shotgun (WGS) entry which is preliminary data.</text>
</comment>
<comment type="similarity">
    <text evidence="2">Belongs to the autoinducer-2 exporter (AI-2E) (TC 2.A.86) family.</text>
</comment>
<evidence type="ECO:0000256" key="1">
    <source>
        <dbReference type="ARBA" id="ARBA00004141"/>
    </source>
</evidence>
<dbReference type="Pfam" id="PF01594">
    <property type="entry name" value="AI-2E_transport"/>
    <property type="match status" value="1"/>
</dbReference>
<feature type="transmembrane region" description="Helical" evidence="6">
    <location>
        <begin position="237"/>
        <end position="261"/>
    </location>
</feature>
<reference evidence="7 8" key="1">
    <citation type="submission" date="2023-07" db="EMBL/GenBank/DDBJ databases">
        <title>Sorghum-associated microbial communities from plants grown in Nebraska, USA.</title>
        <authorList>
            <person name="Schachtman D."/>
        </authorList>
    </citation>
    <scope>NUCLEOTIDE SEQUENCE [LARGE SCALE GENOMIC DNA]</scope>
    <source>
        <strain evidence="7 8">CC258</strain>
    </source>
</reference>
<keyword evidence="5 6" id="KW-0472">Membrane</keyword>
<evidence type="ECO:0000256" key="4">
    <source>
        <dbReference type="ARBA" id="ARBA00022989"/>
    </source>
</evidence>
<organism evidence="7 8">
    <name type="scientific">Paenibacillus qinlingensis</name>
    <dbReference type="NCBI Taxonomy" id="1837343"/>
    <lineage>
        <taxon>Bacteria</taxon>
        <taxon>Bacillati</taxon>
        <taxon>Bacillota</taxon>
        <taxon>Bacilli</taxon>
        <taxon>Bacillales</taxon>
        <taxon>Paenibacillaceae</taxon>
        <taxon>Paenibacillus</taxon>
    </lineage>
</organism>
<name>A0ABU1P6I3_9BACL</name>
<keyword evidence="3 6" id="KW-0812">Transmembrane</keyword>
<evidence type="ECO:0000256" key="3">
    <source>
        <dbReference type="ARBA" id="ARBA00022692"/>
    </source>
</evidence>
<protein>
    <submittedName>
        <fullName evidence="7">PurR-regulated permease PerM</fullName>
    </submittedName>
</protein>
<evidence type="ECO:0000256" key="2">
    <source>
        <dbReference type="ARBA" id="ARBA00009773"/>
    </source>
</evidence>
<feature type="transmembrane region" description="Helical" evidence="6">
    <location>
        <begin position="268"/>
        <end position="287"/>
    </location>
</feature>
<feature type="transmembrane region" description="Helical" evidence="6">
    <location>
        <begin position="307"/>
        <end position="335"/>
    </location>
</feature>